<dbReference type="AlphaFoldDB" id="A0A8J2JUC0"/>
<reference evidence="1" key="1">
    <citation type="submission" date="2021-06" db="EMBL/GenBank/DDBJ databases">
        <authorList>
            <person name="Hodson N. C."/>
            <person name="Mongue J. A."/>
            <person name="Jaron S. K."/>
        </authorList>
    </citation>
    <scope>NUCLEOTIDE SEQUENCE</scope>
</reference>
<protein>
    <submittedName>
        <fullName evidence="1">Uncharacterized protein</fullName>
    </submittedName>
</protein>
<comment type="caution">
    <text evidence="1">The sequence shown here is derived from an EMBL/GenBank/DDBJ whole genome shotgun (WGS) entry which is preliminary data.</text>
</comment>
<sequence>MSMLVTTIGSNKTGKNNGQCKLQKRITPVTFMTAVRTGFCSEVFECDTHSSFYIRFWRTPSFRLTSTNLMELQLANYF</sequence>
<organism evidence="1 2">
    <name type="scientific">Allacma fusca</name>
    <dbReference type="NCBI Taxonomy" id="39272"/>
    <lineage>
        <taxon>Eukaryota</taxon>
        <taxon>Metazoa</taxon>
        <taxon>Ecdysozoa</taxon>
        <taxon>Arthropoda</taxon>
        <taxon>Hexapoda</taxon>
        <taxon>Collembola</taxon>
        <taxon>Symphypleona</taxon>
        <taxon>Sminthuridae</taxon>
        <taxon>Allacma</taxon>
    </lineage>
</organism>
<dbReference type="Proteomes" id="UP000708208">
    <property type="component" value="Unassembled WGS sequence"/>
</dbReference>
<evidence type="ECO:0000313" key="2">
    <source>
        <dbReference type="Proteomes" id="UP000708208"/>
    </source>
</evidence>
<accession>A0A8J2JUC0</accession>
<keyword evidence="2" id="KW-1185">Reference proteome</keyword>
<dbReference type="EMBL" id="CAJVCH010111534">
    <property type="protein sequence ID" value="CAG7724596.1"/>
    <property type="molecule type" value="Genomic_DNA"/>
</dbReference>
<evidence type="ECO:0000313" key="1">
    <source>
        <dbReference type="EMBL" id="CAG7724596.1"/>
    </source>
</evidence>
<proteinExistence type="predicted"/>
<name>A0A8J2JUC0_9HEXA</name>
<gene>
    <name evidence="1" type="ORF">AFUS01_LOCUS13606</name>
</gene>